<feature type="region of interest" description="Disordered" evidence="1">
    <location>
        <begin position="166"/>
        <end position="213"/>
    </location>
</feature>
<proteinExistence type="predicted"/>
<feature type="transmembrane region" description="Helical" evidence="2">
    <location>
        <begin position="137"/>
        <end position="159"/>
    </location>
</feature>
<keyword evidence="2" id="KW-1133">Transmembrane helix</keyword>
<evidence type="ECO:0000313" key="4">
    <source>
        <dbReference type="Proteomes" id="UP000076722"/>
    </source>
</evidence>
<keyword evidence="2" id="KW-0812">Transmembrane</keyword>
<feature type="compositionally biased region" description="Basic and acidic residues" evidence="1">
    <location>
        <begin position="201"/>
        <end position="213"/>
    </location>
</feature>
<protein>
    <submittedName>
        <fullName evidence="3">Uncharacterized protein</fullName>
    </submittedName>
</protein>
<accession>A0A164YBX8</accession>
<keyword evidence="4" id="KW-1185">Reference proteome</keyword>
<evidence type="ECO:0000313" key="3">
    <source>
        <dbReference type="EMBL" id="KZS96771.1"/>
    </source>
</evidence>
<evidence type="ECO:0000256" key="1">
    <source>
        <dbReference type="SAM" id="MobiDB-lite"/>
    </source>
</evidence>
<dbReference type="EMBL" id="KV419398">
    <property type="protein sequence ID" value="KZS96771.1"/>
    <property type="molecule type" value="Genomic_DNA"/>
</dbReference>
<sequence>MVPPADTIVGPGTQVIVMGSAESHFGVLYNSSAQSSLTTYPPNPANATTLCQVLFDYPLPNSDYIITIGHPYNSSLPIAIDFIGFKSTDGGEASNNTQPDEWIPVNLSQLKRIPPSGPQFSKSGASHGKPHPTSPEIAGLVLGVVSLIIGLGLVFFYFLRRRARRRAQNPTEDKPTSSNETARGVRSLTRDSGFFTQTTDSMEKQPSRGDRGGHVATLSDQYGYERNASHGGDTAIDITGMLLKNLVSQGCLVCLMILIQDPEPIQAFCLPQEAMRILALSKGRASVQGLTRWTVWISLKLNFQIHDGSAYLIPSLYLNLQIEMGTQVIPSI</sequence>
<reference evidence="3 4" key="1">
    <citation type="journal article" date="2016" name="Mol. Biol. Evol.">
        <title>Comparative Genomics of Early-Diverging Mushroom-Forming Fungi Provides Insights into the Origins of Lignocellulose Decay Capabilities.</title>
        <authorList>
            <person name="Nagy L.G."/>
            <person name="Riley R."/>
            <person name="Tritt A."/>
            <person name="Adam C."/>
            <person name="Daum C."/>
            <person name="Floudas D."/>
            <person name="Sun H."/>
            <person name="Yadav J.S."/>
            <person name="Pangilinan J."/>
            <person name="Larsson K.H."/>
            <person name="Matsuura K."/>
            <person name="Barry K."/>
            <person name="Labutti K."/>
            <person name="Kuo R."/>
            <person name="Ohm R.A."/>
            <person name="Bhattacharya S.S."/>
            <person name="Shirouzu T."/>
            <person name="Yoshinaga Y."/>
            <person name="Martin F.M."/>
            <person name="Grigoriev I.V."/>
            <person name="Hibbett D.S."/>
        </authorList>
    </citation>
    <scope>NUCLEOTIDE SEQUENCE [LARGE SCALE GENOMIC DNA]</scope>
    <source>
        <strain evidence="3 4">HHB9708</strain>
    </source>
</reference>
<organism evidence="3 4">
    <name type="scientific">Sistotremastrum niveocremeum HHB9708</name>
    <dbReference type="NCBI Taxonomy" id="1314777"/>
    <lineage>
        <taxon>Eukaryota</taxon>
        <taxon>Fungi</taxon>
        <taxon>Dikarya</taxon>
        <taxon>Basidiomycota</taxon>
        <taxon>Agaricomycotina</taxon>
        <taxon>Agaricomycetes</taxon>
        <taxon>Sistotremastrales</taxon>
        <taxon>Sistotremastraceae</taxon>
        <taxon>Sertulicium</taxon>
        <taxon>Sertulicium niveocremeum</taxon>
    </lineage>
</organism>
<evidence type="ECO:0000256" key="2">
    <source>
        <dbReference type="SAM" id="Phobius"/>
    </source>
</evidence>
<gene>
    <name evidence="3" type="ORF">SISNIDRAFT_533769</name>
</gene>
<dbReference type="Proteomes" id="UP000076722">
    <property type="component" value="Unassembled WGS sequence"/>
</dbReference>
<name>A0A164YBX8_9AGAM</name>
<dbReference type="AlphaFoldDB" id="A0A164YBX8"/>
<keyword evidence="2" id="KW-0472">Membrane</keyword>